<evidence type="ECO:0000313" key="1">
    <source>
        <dbReference type="EMBL" id="EAY11019.1"/>
    </source>
</evidence>
<dbReference type="EMBL" id="DS113327">
    <property type="protein sequence ID" value="EAY11019.1"/>
    <property type="molecule type" value="Genomic_DNA"/>
</dbReference>
<protein>
    <submittedName>
        <fullName evidence="1">Uncharacterized protein</fullName>
    </submittedName>
</protein>
<dbReference type="RefSeq" id="XP_001323242.1">
    <property type="nucleotide sequence ID" value="XM_001323207.1"/>
</dbReference>
<keyword evidence="2" id="KW-1185">Reference proteome</keyword>
<organism evidence="1 2">
    <name type="scientific">Trichomonas vaginalis (strain ATCC PRA-98 / G3)</name>
    <dbReference type="NCBI Taxonomy" id="412133"/>
    <lineage>
        <taxon>Eukaryota</taxon>
        <taxon>Metamonada</taxon>
        <taxon>Parabasalia</taxon>
        <taxon>Trichomonadida</taxon>
        <taxon>Trichomonadidae</taxon>
        <taxon>Trichomonas</taxon>
    </lineage>
</organism>
<proteinExistence type="predicted"/>
<dbReference type="VEuPathDB" id="TrichDB:TVAGG3_0358880"/>
<reference evidence="1" key="2">
    <citation type="journal article" date="2007" name="Science">
        <title>Draft genome sequence of the sexually transmitted pathogen Trichomonas vaginalis.</title>
        <authorList>
            <person name="Carlton J.M."/>
            <person name="Hirt R.P."/>
            <person name="Silva J.C."/>
            <person name="Delcher A.L."/>
            <person name="Schatz M."/>
            <person name="Zhao Q."/>
            <person name="Wortman J.R."/>
            <person name="Bidwell S.L."/>
            <person name="Alsmark U.C.M."/>
            <person name="Besteiro S."/>
            <person name="Sicheritz-Ponten T."/>
            <person name="Noel C.J."/>
            <person name="Dacks J.B."/>
            <person name="Foster P.G."/>
            <person name="Simillion C."/>
            <person name="Van de Peer Y."/>
            <person name="Miranda-Saavedra D."/>
            <person name="Barton G.J."/>
            <person name="Westrop G.D."/>
            <person name="Mueller S."/>
            <person name="Dessi D."/>
            <person name="Fiori P.L."/>
            <person name="Ren Q."/>
            <person name="Paulsen I."/>
            <person name="Zhang H."/>
            <person name="Bastida-Corcuera F.D."/>
            <person name="Simoes-Barbosa A."/>
            <person name="Brown M.T."/>
            <person name="Hayes R.D."/>
            <person name="Mukherjee M."/>
            <person name="Okumura C.Y."/>
            <person name="Schneider R."/>
            <person name="Smith A.J."/>
            <person name="Vanacova S."/>
            <person name="Villalvazo M."/>
            <person name="Haas B.J."/>
            <person name="Pertea M."/>
            <person name="Feldblyum T.V."/>
            <person name="Utterback T.R."/>
            <person name="Shu C.L."/>
            <person name="Osoegawa K."/>
            <person name="de Jong P.J."/>
            <person name="Hrdy I."/>
            <person name="Horvathova L."/>
            <person name="Zubacova Z."/>
            <person name="Dolezal P."/>
            <person name="Malik S.B."/>
            <person name="Logsdon J.M. Jr."/>
            <person name="Henze K."/>
            <person name="Gupta A."/>
            <person name="Wang C.C."/>
            <person name="Dunne R.L."/>
            <person name="Upcroft J.A."/>
            <person name="Upcroft P."/>
            <person name="White O."/>
            <person name="Salzberg S.L."/>
            <person name="Tang P."/>
            <person name="Chiu C.-H."/>
            <person name="Lee Y.-S."/>
            <person name="Embley T.M."/>
            <person name="Coombs G.H."/>
            <person name="Mottram J.C."/>
            <person name="Tachezy J."/>
            <person name="Fraser-Liggett C.M."/>
            <person name="Johnson P.J."/>
        </authorList>
    </citation>
    <scope>NUCLEOTIDE SEQUENCE [LARGE SCALE GENOMIC DNA]</scope>
    <source>
        <strain evidence="1">G3</strain>
    </source>
</reference>
<reference evidence="1" key="1">
    <citation type="submission" date="2006-10" db="EMBL/GenBank/DDBJ databases">
        <authorList>
            <person name="Amadeo P."/>
            <person name="Zhao Q."/>
            <person name="Wortman J."/>
            <person name="Fraser-Liggett C."/>
            <person name="Carlton J."/>
        </authorList>
    </citation>
    <scope>NUCLEOTIDE SEQUENCE</scope>
    <source>
        <strain evidence="1">G3</strain>
    </source>
</reference>
<dbReference type="InParanoid" id="A2E8I2"/>
<sequence length="1135" mass="132319">MSDVFMINRRIQECVDSYYKSDLTPLNGFINDCFKKLDDKNIFKLKLLIERLEDGIFWNGVKNCCLFDEFSVSTTIQNYNQIKFPSTATLFNVLDFIATVSKCNPMQIALSLAGKDIDLNKNVSLFPQIDYKINQISPPYIKPITELPNIANSLYLDKDKLNKLYAFMKQGNENAYHILNKLPTVEDEIKAMSACKSYNDLFPETNKALILYRLNFLGLQLQHRPDDIMELSKRLWDSYMVRLALRAKFSKNNDDILLAILVAERVILLSDPNTTARILIEDNARELADLIYQKRENENIVYHLLNIIKAARPSNLCQYGSFLDFFLYETSDDRPKIINILTEISNLQIIAPAIDYCFINMEQCMIKDATFLSLLLPYISFLTENPKFLLNMMLTYMYKFIPDPANKSDAYRPPTEHFVELFVITLDKILDDVQDQFIENAKQTVLEFFGNKILFSELKTFPISDTVIDLVLKLINSDNCHSISRCADRICKAKLEILYKFSKFSELMTTIKKYTKHEVKFYPAPTKSTFESSKDDIKRNSDKMDFAKQYYDMLLKGNLKDIDYVETMIFNLKNEKAQEFADRFVALCKEKFPDNLERRYQNWFNALVNLLNDQKRTIVKNSLFDLFPYMKETKEIFKIALYNIQRVFELCEKGQTALTIIYFELLRKLYSLDHFEDLLTSNIESILSFISLPKVFLHQLTLFLDDIFSGSAEFYQKFFDKFKFGYILNLFNEITIEDPDTQLLISLFLAKIVPQSDFVKFLDSTYMKTLCLLLHDENISITIYSRLKNNVQIIGQSQNIMSYLLIDKEIQNPSLYFIVICTLILENYPDLIDNFIQKQLYLIIYTKIVDYCLHKTPEVTTVYFYSLCDFLLVFNTRFHTRFFSNTHSNGNSFLRILGSEYQQNPAFPTELINFAIQSEGETASRLLDLLFSFAILTYSIIDAISFAIPSGFVTKFSRFEDQCQKAAELLCFCLQNSSEPGKAATILKMQVNSVVDNPEKFISDLSYVYEPFFDKKKGVPAFIGPDDAIDIILLWSNCPLSISSPMLFLITHKKFFHGPNYNVWIHNISDIIDVTSQAKNYSIKYLHNLYIFRQRLSERFGILFGPFKIEEQFYNQIQNINSERSNQVITMFIKK</sequence>
<dbReference type="VEuPathDB" id="TrichDB:TVAG_410190"/>
<evidence type="ECO:0000313" key="2">
    <source>
        <dbReference type="Proteomes" id="UP000001542"/>
    </source>
</evidence>
<dbReference type="Proteomes" id="UP000001542">
    <property type="component" value="Unassembled WGS sequence"/>
</dbReference>
<name>A2E8I2_TRIV3</name>
<accession>A2E8I2</accession>
<gene>
    <name evidence="1" type="ORF">TVAG_410190</name>
</gene>
<dbReference type="KEGG" id="tva:4768993"/>
<dbReference type="AlphaFoldDB" id="A2E8I2"/>